<sequence>MGGARREPGRTGIVSASFTTPEGLRALLQRLHDRESVGYWAWRQDPEAERLMEFTIRKYRALARTHNCEPEDSAYAAFEAMRTRAVRCADDPWAVITRAVQVSLIAEERAAGLLCSTAQARRREVMRHHDARRFGEDETGLLELLTESRGPSPVDPAPSAPRLKPGEATPTTAFDALNLVISMFVALGWPSSSATCTLDYIATRLMEAGDRHVAHAYLRRDLAGRVALDLDRDSWATVLRIVLGNPDKAAAATRAGVGVLAVLVCDWKVVDLLADDGLVVEIRDSAPKVARRIDV</sequence>
<proteinExistence type="predicted"/>
<organism evidence="2 3">
    <name type="scientific">Nocardioides albidus</name>
    <dbReference type="NCBI Taxonomy" id="1517589"/>
    <lineage>
        <taxon>Bacteria</taxon>
        <taxon>Bacillati</taxon>
        <taxon>Actinomycetota</taxon>
        <taxon>Actinomycetes</taxon>
        <taxon>Propionibacteriales</taxon>
        <taxon>Nocardioidaceae</taxon>
        <taxon>Nocardioides</taxon>
    </lineage>
</organism>
<comment type="caution">
    <text evidence="2">The sequence shown here is derived from an EMBL/GenBank/DDBJ whole genome shotgun (WGS) entry which is preliminary data.</text>
</comment>
<gene>
    <name evidence="2" type="ORF">FHP29_17990</name>
</gene>
<evidence type="ECO:0000256" key="1">
    <source>
        <dbReference type="SAM" id="MobiDB-lite"/>
    </source>
</evidence>
<dbReference type="Proteomes" id="UP000313231">
    <property type="component" value="Unassembled WGS sequence"/>
</dbReference>
<evidence type="ECO:0000313" key="2">
    <source>
        <dbReference type="EMBL" id="TNM37676.1"/>
    </source>
</evidence>
<protein>
    <submittedName>
        <fullName evidence="2">Serine/arginine repetitive matrix protein 2</fullName>
    </submittedName>
</protein>
<feature type="region of interest" description="Disordered" evidence="1">
    <location>
        <begin position="147"/>
        <end position="167"/>
    </location>
</feature>
<reference evidence="2 3" key="1">
    <citation type="journal article" date="2016" name="Int. J. Syst. Evol. Microbiol.">
        <title>Nocardioides albidus sp. nov., an actinobacterium isolated from garden soil.</title>
        <authorList>
            <person name="Singh H."/>
            <person name="Du J."/>
            <person name="Trinh H."/>
            <person name="Won K."/>
            <person name="Yang J.E."/>
            <person name="Yin C."/>
            <person name="Kook M."/>
            <person name="Yi T.H."/>
        </authorList>
    </citation>
    <scope>NUCLEOTIDE SEQUENCE [LARGE SCALE GENOMIC DNA]</scope>
    <source>
        <strain evidence="2 3">CCTCC AB 2015297</strain>
    </source>
</reference>
<name>A0A5C4VQJ6_9ACTN</name>
<dbReference type="EMBL" id="VDMP01000026">
    <property type="protein sequence ID" value="TNM37676.1"/>
    <property type="molecule type" value="Genomic_DNA"/>
</dbReference>
<keyword evidence="3" id="KW-1185">Reference proteome</keyword>
<dbReference type="AlphaFoldDB" id="A0A5C4VQJ6"/>
<evidence type="ECO:0000313" key="3">
    <source>
        <dbReference type="Proteomes" id="UP000313231"/>
    </source>
</evidence>
<accession>A0A5C4VQJ6</accession>
<dbReference type="OrthoDB" id="3239759at2"/>